<dbReference type="GO" id="GO:0048666">
    <property type="term" value="P:neuron development"/>
    <property type="evidence" value="ECO:0007669"/>
    <property type="project" value="UniProtKB-ARBA"/>
</dbReference>
<evidence type="ECO:0000256" key="1">
    <source>
        <dbReference type="ARBA" id="ARBA00004308"/>
    </source>
</evidence>
<keyword evidence="4" id="KW-0597">Phosphoprotein</keyword>
<evidence type="ECO:0000259" key="9">
    <source>
        <dbReference type="PROSITE" id="PS50055"/>
    </source>
</evidence>
<evidence type="ECO:0000256" key="7">
    <source>
        <dbReference type="ARBA" id="ARBA00023136"/>
    </source>
</evidence>
<dbReference type="PROSITE" id="PS00383">
    <property type="entry name" value="TYR_PHOSPHATASE_1"/>
    <property type="match status" value="1"/>
</dbReference>
<dbReference type="AlphaFoldDB" id="A0A5B7GJP6"/>
<dbReference type="InterPro" id="IPR016130">
    <property type="entry name" value="Tyr_Pase_AS"/>
</dbReference>
<evidence type="ECO:0000313" key="11">
    <source>
        <dbReference type="EMBL" id="MPC59202.1"/>
    </source>
</evidence>
<evidence type="ECO:0000259" key="10">
    <source>
        <dbReference type="PROSITE" id="PS50056"/>
    </source>
</evidence>
<dbReference type="GO" id="GO:0046426">
    <property type="term" value="P:negative regulation of receptor signaling pathway via JAK-STAT"/>
    <property type="evidence" value="ECO:0007669"/>
    <property type="project" value="TreeGrafter"/>
</dbReference>
<keyword evidence="5" id="KW-0378">Hydrolase</keyword>
<sequence length="138" mass="15148">MASKCPSASSQESDSKKSRKTVTIEKKLKVLTKTSSGENRLILHFHYTTWPDFGVPQSPEAFYKFLNVVRASGVLEPDVGPAVVHCSAGIGRSGTFCLVDTILMMRRRWRSLAVRYGVRQSLGGEDNTNDGGERGGQN</sequence>
<keyword evidence="7" id="KW-0472">Membrane</keyword>
<dbReference type="Proteomes" id="UP000324222">
    <property type="component" value="Unassembled WGS sequence"/>
</dbReference>
<dbReference type="PROSITE" id="PS50056">
    <property type="entry name" value="TYR_PHOSPHATASE_2"/>
    <property type="match status" value="1"/>
</dbReference>
<keyword evidence="11" id="KW-0675">Receptor</keyword>
<dbReference type="OrthoDB" id="9450131at2759"/>
<comment type="similarity">
    <text evidence="2">Belongs to the protein-tyrosine phosphatase family. Non-receptor class 1 subfamily.</text>
</comment>
<protein>
    <recommendedName>
        <fullName evidence="3">protein-tyrosine-phosphatase</fullName>
        <ecNumber evidence="3">3.1.3.48</ecNumber>
    </recommendedName>
</protein>
<dbReference type="PRINTS" id="PR00700">
    <property type="entry name" value="PRTYPHPHTASE"/>
</dbReference>
<reference evidence="11 12" key="1">
    <citation type="submission" date="2019-05" db="EMBL/GenBank/DDBJ databases">
        <title>Another draft genome of Portunus trituberculatus and its Hox gene families provides insights of decapod evolution.</title>
        <authorList>
            <person name="Jeong J.-H."/>
            <person name="Song I."/>
            <person name="Kim S."/>
            <person name="Choi T."/>
            <person name="Kim D."/>
            <person name="Ryu S."/>
            <person name="Kim W."/>
        </authorList>
    </citation>
    <scope>NUCLEOTIDE SEQUENCE [LARGE SCALE GENOMIC DNA]</scope>
    <source>
        <tissue evidence="11">Muscle</tissue>
    </source>
</reference>
<accession>A0A5B7GJP6</accession>
<comment type="caution">
    <text evidence="11">The sequence shown here is derived from an EMBL/GenBank/DDBJ whole genome shotgun (WGS) entry which is preliminary data.</text>
</comment>
<evidence type="ECO:0000256" key="6">
    <source>
        <dbReference type="ARBA" id="ARBA00022912"/>
    </source>
</evidence>
<evidence type="ECO:0000256" key="8">
    <source>
        <dbReference type="SAM" id="MobiDB-lite"/>
    </source>
</evidence>
<name>A0A5B7GJP6_PORTR</name>
<feature type="region of interest" description="Disordered" evidence="8">
    <location>
        <begin position="1"/>
        <end position="20"/>
    </location>
</feature>
<dbReference type="GO" id="GO:0005634">
    <property type="term" value="C:nucleus"/>
    <property type="evidence" value="ECO:0007669"/>
    <property type="project" value="TreeGrafter"/>
</dbReference>
<dbReference type="SUPFAM" id="SSF52799">
    <property type="entry name" value="(Phosphotyrosine protein) phosphatases II"/>
    <property type="match status" value="1"/>
</dbReference>
<comment type="subcellular location">
    <subcellularLocation>
        <location evidence="1">Endomembrane system</location>
    </subcellularLocation>
</comment>
<dbReference type="GO" id="GO:0070373">
    <property type="term" value="P:negative regulation of ERK1 and ERK2 cascade"/>
    <property type="evidence" value="ECO:0007669"/>
    <property type="project" value="TreeGrafter"/>
</dbReference>
<dbReference type="InterPro" id="IPR051985">
    <property type="entry name" value="NR_tyrosine_phosphatase"/>
</dbReference>
<organism evidence="11 12">
    <name type="scientific">Portunus trituberculatus</name>
    <name type="common">Swimming crab</name>
    <name type="synonym">Neptunus trituberculatus</name>
    <dbReference type="NCBI Taxonomy" id="210409"/>
    <lineage>
        <taxon>Eukaryota</taxon>
        <taxon>Metazoa</taxon>
        <taxon>Ecdysozoa</taxon>
        <taxon>Arthropoda</taxon>
        <taxon>Crustacea</taxon>
        <taxon>Multicrustacea</taxon>
        <taxon>Malacostraca</taxon>
        <taxon>Eumalacostraca</taxon>
        <taxon>Eucarida</taxon>
        <taxon>Decapoda</taxon>
        <taxon>Pleocyemata</taxon>
        <taxon>Brachyura</taxon>
        <taxon>Eubrachyura</taxon>
        <taxon>Portunoidea</taxon>
        <taxon>Portunidae</taxon>
        <taxon>Portuninae</taxon>
        <taxon>Portunus</taxon>
    </lineage>
</organism>
<evidence type="ECO:0000313" key="12">
    <source>
        <dbReference type="Proteomes" id="UP000324222"/>
    </source>
</evidence>
<evidence type="ECO:0000256" key="5">
    <source>
        <dbReference type="ARBA" id="ARBA00022801"/>
    </source>
</evidence>
<dbReference type="EMBL" id="VSRR010016348">
    <property type="protein sequence ID" value="MPC59202.1"/>
    <property type="molecule type" value="Genomic_DNA"/>
</dbReference>
<dbReference type="GO" id="GO:0004726">
    <property type="term" value="F:non-membrane spanning protein tyrosine phosphatase activity"/>
    <property type="evidence" value="ECO:0007669"/>
    <property type="project" value="TreeGrafter"/>
</dbReference>
<dbReference type="InterPro" id="IPR003595">
    <property type="entry name" value="Tyr_Pase_cat"/>
</dbReference>
<dbReference type="InterPro" id="IPR000242">
    <property type="entry name" value="PTP_cat"/>
</dbReference>
<feature type="domain" description="Tyrosine-protein phosphatase" evidence="9">
    <location>
        <begin position="31"/>
        <end position="103"/>
    </location>
</feature>
<dbReference type="GO" id="GO:0005737">
    <property type="term" value="C:cytoplasm"/>
    <property type="evidence" value="ECO:0007669"/>
    <property type="project" value="TreeGrafter"/>
</dbReference>
<keyword evidence="12" id="KW-1185">Reference proteome</keyword>
<dbReference type="InterPro" id="IPR029021">
    <property type="entry name" value="Prot-tyrosine_phosphatase-like"/>
</dbReference>
<dbReference type="PANTHER" id="PTHR46047">
    <property type="entry name" value="TYROSINE-PROTEIN PHOSPHATASE NON-RECEPTOR TYPE 61F"/>
    <property type="match status" value="1"/>
</dbReference>
<evidence type="ECO:0000256" key="2">
    <source>
        <dbReference type="ARBA" id="ARBA00009701"/>
    </source>
</evidence>
<dbReference type="EC" id="3.1.3.48" evidence="3"/>
<dbReference type="SMART" id="SM00404">
    <property type="entry name" value="PTPc_motif"/>
    <property type="match status" value="1"/>
</dbReference>
<gene>
    <name evidence="11" type="primary">PTPN1</name>
    <name evidence="11" type="ORF">E2C01_053218</name>
</gene>
<proteinExistence type="inferred from homology"/>
<dbReference type="PANTHER" id="PTHR46047:SF3">
    <property type="entry name" value="TYROSINE-PROTEIN PHOSPHATASE NON-RECEPTOR TYPE 61F"/>
    <property type="match status" value="1"/>
</dbReference>
<dbReference type="PROSITE" id="PS50055">
    <property type="entry name" value="TYR_PHOSPHATASE_PTP"/>
    <property type="match status" value="1"/>
</dbReference>
<evidence type="ECO:0000256" key="3">
    <source>
        <dbReference type="ARBA" id="ARBA00013064"/>
    </source>
</evidence>
<dbReference type="InterPro" id="IPR000387">
    <property type="entry name" value="Tyr_Pase_dom"/>
</dbReference>
<dbReference type="Gene3D" id="3.90.190.10">
    <property type="entry name" value="Protein tyrosine phosphatase superfamily"/>
    <property type="match status" value="1"/>
</dbReference>
<dbReference type="Pfam" id="PF00102">
    <property type="entry name" value="Y_phosphatase"/>
    <property type="match status" value="1"/>
</dbReference>
<evidence type="ECO:0000256" key="4">
    <source>
        <dbReference type="ARBA" id="ARBA00022553"/>
    </source>
</evidence>
<keyword evidence="6" id="KW-0904">Protein phosphatase</keyword>
<dbReference type="GO" id="GO:0012505">
    <property type="term" value="C:endomembrane system"/>
    <property type="evidence" value="ECO:0007669"/>
    <property type="project" value="UniProtKB-SubCell"/>
</dbReference>
<dbReference type="GO" id="GO:0019901">
    <property type="term" value="F:protein kinase binding"/>
    <property type="evidence" value="ECO:0007669"/>
    <property type="project" value="TreeGrafter"/>
</dbReference>
<feature type="domain" description="Tyrosine specific protein phosphatases" evidence="10">
    <location>
        <begin position="60"/>
        <end position="102"/>
    </location>
</feature>